<keyword evidence="3" id="KW-1185">Reference proteome</keyword>
<evidence type="ECO:0000313" key="3">
    <source>
        <dbReference type="Proteomes" id="UP000053707"/>
    </source>
</evidence>
<organism evidence="2 3">
    <name type="scientific">Mycobacterium lehmannii</name>
    <dbReference type="NCBI Taxonomy" id="2048550"/>
    <lineage>
        <taxon>Bacteria</taxon>
        <taxon>Bacillati</taxon>
        <taxon>Actinomycetota</taxon>
        <taxon>Actinomycetes</taxon>
        <taxon>Mycobacteriales</taxon>
        <taxon>Mycobacteriaceae</taxon>
        <taxon>Mycobacterium</taxon>
    </lineage>
</organism>
<reference evidence="2 3" key="1">
    <citation type="submission" date="2016-01" db="EMBL/GenBank/DDBJ databases">
        <authorList>
            <consortium name="TB Trials Study Group"/>
            <person name="Sutton G."/>
            <person name="Brinkac L."/>
            <person name="Sanka R."/>
            <person name="Adams M."/>
            <person name="Lau E.L."/>
            <person name="Macaden R."/>
            <person name="Grewal H.M.S."/>
        </authorList>
    </citation>
    <scope>NUCLEOTIDE SEQUENCE [LARGE SCALE GENOMIC DNA]</scope>
    <source>
        <strain evidence="2 3">IS-1744</strain>
    </source>
</reference>
<evidence type="ECO:0000256" key="1">
    <source>
        <dbReference type="SAM" id="Phobius"/>
    </source>
</evidence>
<name>A0A117JMC5_9MYCO</name>
<proteinExistence type="predicted"/>
<sequence>MTRRTQLPTIPALGARLLGRLAALTAVIAIPICSAPVVNAQPPPAPDPGAALTLPLNDLGEDGTLVFYGTTATLPLYIPVPAGLYPTSLNVTVDLPFNMRSGTLTVTQDDRLIGQIGLPPTDLAPLVIPLNGVQIVDESASVNLTLTALAEDGYCLDTENPVRFVNGSVSYAGEAFAPTTVADFLPPLLRTLTIGVPATPSEDESEAAVQLAATLSARYRSQNPQVVLVPLADDATIPGSPSLPFERRIIIKEGPDEGVALVGAGPPDLLISGPADKLTNNARLLTRGSVKMALSTKVIPGDLPSVIPPLPGNLATLTELGASKLSAVGVAPKVSIGLDQTRFGHPTQGIRVHLLGTYTPVPAALGSQMTASVGGEIVGSWPTESNGVIDQWVEVPDRLVQRFTNLDVRVETSGETGYCGDFRAIRLEISGNTVVESAPAQPPIPLGFQSLPQALMPRMLVGIGANRFADTARATQIAVGLQRLSAVPLSFDVSSLEQAMNSDDPAVLISADGWTESSISLPVSAEDGRLKLMGAIDGGENTADTTFSLDPGIQFGSLQTVFDGQRSLLIATSNGAAAQLDELLRWLASDPTRWSSLRGNALVAVAGREPEIVPDSGAFSVYGPSMSPTAQESSGSSDGISPWWALVGVGGAVAVGIVAFWMGGRRSRSGSGQPAGDDDVQS</sequence>
<dbReference type="Gene3D" id="2.60.120.260">
    <property type="entry name" value="Galactose-binding domain-like"/>
    <property type="match status" value="1"/>
</dbReference>
<dbReference type="EMBL" id="LQIR01000001">
    <property type="protein sequence ID" value="KUI21258.1"/>
    <property type="molecule type" value="Genomic_DNA"/>
</dbReference>
<accession>A0A117JMC5</accession>
<dbReference type="Proteomes" id="UP000053707">
    <property type="component" value="Unassembled WGS sequence"/>
</dbReference>
<feature type="transmembrane region" description="Helical" evidence="1">
    <location>
        <begin position="643"/>
        <end position="663"/>
    </location>
</feature>
<gene>
    <name evidence="2" type="ORF">AU192_12605</name>
</gene>
<keyword evidence="1" id="KW-1133">Transmembrane helix</keyword>
<protein>
    <recommendedName>
        <fullName evidence="4">Cellulose synthase</fullName>
    </recommendedName>
</protein>
<keyword evidence="1" id="KW-0472">Membrane</keyword>
<keyword evidence="1" id="KW-0812">Transmembrane</keyword>
<dbReference type="AlphaFoldDB" id="A0A117JMC5"/>
<comment type="caution">
    <text evidence="2">The sequence shown here is derived from an EMBL/GenBank/DDBJ whole genome shotgun (WGS) entry which is preliminary data.</text>
</comment>
<dbReference type="RefSeq" id="WP_064394052.1">
    <property type="nucleotide sequence ID" value="NZ_LQIR01000001.1"/>
</dbReference>
<evidence type="ECO:0008006" key="4">
    <source>
        <dbReference type="Google" id="ProtNLM"/>
    </source>
</evidence>
<evidence type="ECO:0000313" key="2">
    <source>
        <dbReference type="EMBL" id="KUI21258.1"/>
    </source>
</evidence>